<accession>A0A9Q3FAA0</accession>
<dbReference type="AlphaFoldDB" id="A0A9Q3FAA0"/>
<protein>
    <submittedName>
        <fullName evidence="1">Uncharacterized protein</fullName>
    </submittedName>
</protein>
<dbReference type="Proteomes" id="UP000765509">
    <property type="component" value="Unassembled WGS sequence"/>
</dbReference>
<keyword evidence="2" id="KW-1185">Reference proteome</keyword>
<name>A0A9Q3FAA0_9BASI</name>
<dbReference type="EMBL" id="AVOT02038412">
    <property type="protein sequence ID" value="MBW0533286.1"/>
    <property type="molecule type" value="Genomic_DNA"/>
</dbReference>
<comment type="caution">
    <text evidence="1">The sequence shown here is derived from an EMBL/GenBank/DDBJ whole genome shotgun (WGS) entry which is preliminary data.</text>
</comment>
<evidence type="ECO:0000313" key="1">
    <source>
        <dbReference type="EMBL" id="MBW0533286.1"/>
    </source>
</evidence>
<gene>
    <name evidence="1" type="ORF">O181_073001</name>
</gene>
<sequence length="213" mass="24565">MSQFAVQNQESLDDLKKIHKRLQINAILQEATIKAIQESGFKEKQPFRVEFKDIPRERVEEVAKKKNSCHNYGSKDHYANKCPKAKTKVYAIEKFPEDSESDSVGDAIREKFDEDQDQREGLPVKYQEETPLEIQHIQLKASMPHDTANRNLFKDTQDAQTFLVTPTKKMAYIHGTATEMTVCIENDQQPLIIESGAHCSIVARNYLYHHFPN</sequence>
<reference evidence="1" key="1">
    <citation type="submission" date="2021-03" db="EMBL/GenBank/DDBJ databases">
        <title>Draft genome sequence of rust myrtle Austropuccinia psidii MF-1, a brazilian biotype.</title>
        <authorList>
            <person name="Quecine M.C."/>
            <person name="Pachon D.M.R."/>
            <person name="Bonatelli M.L."/>
            <person name="Correr F.H."/>
            <person name="Franceschini L.M."/>
            <person name="Leite T.F."/>
            <person name="Margarido G.R.A."/>
            <person name="Almeida C.A."/>
            <person name="Ferrarezi J.A."/>
            <person name="Labate C.A."/>
        </authorList>
    </citation>
    <scope>NUCLEOTIDE SEQUENCE</scope>
    <source>
        <strain evidence="1">MF-1</strain>
    </source>
</reference>
<proteinExistence type="predicted"/>
<organism evidence="1 2">
    <name type="scientific">Austropuccinia psidii MF-1</name>
    <dbReference type="NCBI Taxonomy" id="1389203"/>
    <lineage>
        <taxon>Eukaryota</taxon>
        <taxon>Fungi</taxon>
        <taxon>Dikarya</taxon>
        <taxon>Basidiomycota</taxon>
        <taxon>Pucciniomycotina</taxon>
        <taxon>Pucciniomycetes</taxon>
        <taxon>Pucciniales</taxon>
        <taxon>Sphaerophragmiaceae</taxon>
        <taxon>Austropuccinia</taxon>
    </lineage>
</organism>
<evidence type="ECO:0000313" key="2">
    <source>
        <dbReference type="Proteomes" id="UP000765509"/>
    </source>
</evidence>